<feature type="signal peptide" evidence="2">
    <location>
        <begin position="1"/>
        <end position="20"/>
    </location>
</feature>
<feature type="chain" id="PRO_5032427235" evidence="2">
    <location>
        <begin position="21"/>
        <end position="189"/>
    </location>
</feature>
<keyword evidence="1" id="KW-0472">Membrane</keyword>
<dbReference type="Proteomes" id="UP000663828">
    <property type="component" value="Unassembled WGS sequence"/>
</dbReference>
<evidence type="ECO:0000256" key="1">
    <source>
        <dbReference type="SAM" id="Phobius"/>
    </source>
</evidence>
<organism evidence="3 4">
    <name type="scientific">Adineta ricciae</name>
    <name type="common">Rotifer</name>
    <dbReference type="NCBI Taxonomy" id="249248"/>
    <lineage>
        <taxon>Eukaryota</taxon>
        <taxon>Metazoa</taxon>
        <taxon>Spiralia</taxon>
        <taxon>Gnathifera</taxon>
        <taxon>Rotifera</taxon>
        <taxon>Eurotatoria</taxon>
        <taxon>Bdelloidea</taxon>
        <taxon>Adinetida</taxon>
        <taxon>Adinetidae</taxon>
        <taxon>Adineta</taxon>
    </lineage>
</organism>
<keyword evidence="1" id="KW-1133">Transmembrane helix</keyword>
<evidence type="ECO:0000313" key="4">
    <source>
        <dbReference type="Proteomes" id="UP000663828"/>
    </source>
</evidence>
<dbReference type="AlphaFoldDB" id="A0A813S2W9"/>
<keyword evidence="4" id="KW-1185">Reference proteome</keyword>
<dbReference type="EMBL" id="CAJNOR010000083">
    <property type="protein sequence ID" value="CAF0789375.1"/>
    <property type="molecule type" value="Genomic_DNA"/>
</dbReference>
<comment type="caution">
    <text evidence="3">The sequence shown here is derived from an EMBL/GenBank/DDBJ whole genome shotgun (WGS) entry which is preliminary data.</text>
</comment>
<protein>
    <submittedName>
        <fullName evidence="3">Uncharacterized protein</fullName>
    </submittedName>
</protein>
<gene>
    <name evidence="3" type="ORF">XAT740_LOCUS2399</name>
</gene>
<feature type="transmembrane region" description="Helical" evidence="1">
    <location>
        <begin position="112"/>
        <end position="134"/>
    </location>
</feature>
<keyword evidence="2" id="KW-0732">Signal</keyword>
<evidence type="ECO:0000313" key="3">
    <source>
        <dbReference type="EMBL" id="CAF0789375.1"/>
    </source>
</evidence>
<keyword evidence="1" id="KW-0812">Transmembrane</keyword>
<evidence type="ECO:0000256" key="2">
    <source>
        <dbReference type="SAM" id="SignalP"/>
    </source>
</evidence>
<sequence>MMKIFFAVFITILLPVMSDARCSYGCSCSDDSPCEYYCENNMCQSATSLGQRCSSYYFHPRQCGIVSYCDPDSGYTCQLQKNYGASCTYDYSCLSGNCDFSSKTCQSKSFNFLYPIVIPAVAVLFIIIIIIISVSIRRQRMRALALYRAPYVVLPAGTPYSYQNPYMVAEVPPPAYPGATPAPKPYQSA</sequence>
<proteinExistence type="predicted"/>
<accession>A0A813S2W9</accession>
<reference evidence="3" key="1">
    <citation type="submission" date="2021-02" db="EMBL/GenBank/DDBJ databases">
        <authorList>
            <person name="Nowell W R."/>
        </authorList>
    </citation>
    <scope>NUCLEOTIDE SEQUENCE</scope>
</reference>
<name>A0A813S2W9_ADIRI</name>